<protein>
    <submittedName>
        <fullName evidence="1">Uncharacterized protein</fullName>
    </submittedName>
</protein>
<dbReference type="Proteomes" id="UP001150581">
    <property type="component" value="Unassembled WGS sequence"/>
</dbReference>
<evidence type="ECO:0000313" key="2">
    <source>
        <dbReference type="Proteomes" id="UP001150581"/>
    </source>
</evidence>
<feature type="non-terminal residue" evidence="1">
    <location>
        <position position="187"/>
    </location>
</feature>
<sequence>MYSMQVISRVLLSSKVPARSLLSMRPICGSTTLSPHQPKCFVARAHMALQPQYTASPFAIMPFSSSSSSSKGFHTSAQSLYAEETPKLSTETNPPATSAIPSSVQQQHVQPDPSIPIKLPMYDMPMSKQVRHLRMVFLVNVFCSTAISLWVRLDDVYTVLAAGGIMTAGFIPLVLVQLMYRDHIRSI</sequence>
<reference evidence="1" key="1">
    <citation type="submission" date="2022-07" db="EMBL/GenBank/DDBJ databases">
        <title>Phylogenomic reconstructions and comparative analyses of Kickxellomycotina fungi.</title>
        <authorList>
            <person name="Reynolds N.K."/>
            <person name="Stajich J.E."/>
            <person name="Barry K."/>
            <person name="Grigoriev I.V."/>
            <person name="Crous P."/>
            <person name="Smith M.E."/>
        </authorList>
    </citation>
    <scope>NUCLEOTIDE SEQUENCE</scope>
    <source>
        <strain evidence="1">Benny 63K</strain>
    </source>
</reference>
<evidence type="ECO:0000313" key="1">
    <source>
        <dbReference type="EMBL" id="KAJ1879063.1"/>
    </source>
</evidence>
<gene>
    <name evidence="1" type="ORF">LPJ66_011769</name>
</gene>
<comment type="caution">
    <text evidence="1">The sequence shown here is derived from an EMBL/GenBank/DDBJ whole genome shotgun (WGS) entry which is preliminary data.</text>
</comment>
<name>A0ACC1HWR9_9FUNG</name>
<organism evidence="1 2">
    <name type="scientific">Kickxella alabastrina</name>
    <dbReference type="NCBI Taxonomy" id="61397"/>
    <lineage>
        <taxon>Eukaryota</taxon>
        <taxon>Fungi</taxon>
        <taxon>Fungi incertae sedis</taxon>
        <taxon>Zoopagomycota</taxon>
        <taxon>Kickxellomycotina</taxon>
        <taxon>Kickxellomycetes</taxon>
        <taxon>Kickxellales</taxon>
        <taxon>Kickxellaceae</taxon>
        <taxon>Kickxella</taxon>
    </lineage>
</organism>
<keyword evidence="2" id="KW-1185">Reference proteome</keyword>
<proteinExistence type="predicted"/>
<accession>A0ACC1HWR9</accession>
<dbReference type="EMBL" id="JANBPG010003805">
    <property type="protein sequence ID" value="KAJ1879063.1"/>
    <property type="molecule type" value="Genomic_DNA"/>
</dbReference>